<keyword evidence="3" id="KW-1185">Reference proteome</keyword>
<name>A0A9W9VH98_9EURO</name>
<proteinExistence type="predicted"/>
<dbReference type="GeneID" id="81376097"/>
<feature type="region of interest" description="Disordered" evidence="1">
    <location>
        <begin position="58"/>
        <end position="91"/>
    </location>
</feature>
<dbReference type="RefSeq" id="XP_056483147.1">
    <property type="nucleotide sequence ID" value="XM_056637117.1"/>
</dbReference>
<evidence type="ECO:0000256" key="1">
    <source>
        <dbReference type="SAM" id="MobiDB-lite"/>
    </source>
</evidence>
<reference evidence="2" key="1">
    <citation type="submission" date="2022-12" db="EMBL/GenBank/DDBJ databases">
        <authorList>
            <person name="Petersen C."/>
        </authorList>
    </citation>
    <scope>NUCLEOTIDE SEQUENCE</scope>
    <source>
        <strain evidence="2">IBT 29677</strain>
    </source>
</reference>
<organism evidence="2 3">
    <name type="scientific">Penicillium cosmopolitanum</name>
    <dbReference type="NCBI Taxonomy" id="1131564"/>
    <lineage>
        <taxon>Eukaryota</taxon>
        <taxon>Fungi</taxon>
        <taxon>Dikarya</taxon>
        <taxon>Ascomycota</taxon>
        <taxon>Pezizomycotina</taxon>
        <taxon>Eurotiomycetes</taxon>
        <taxon>Eurotiomycetidae</taxon>
        <taxon>Eurotiales</taxon>
        <taxon>Aspergillaceae</taxon>
        <taxon>Penicillium</taxon>
    </lineage>
</organism>
<gene>
    <name evidence="2" type="ORF">N7509_012480</name>
</gene>
<evidence type="ECO:0000313" key="2">
    <source>
        <dbReference type="EMBL" id="KAJ5379361.1"/>
    </source>
</evidence>
<reference evidence="2" key="2">
    <citation type="journal article" date="2023" name="IMA Fungus">
        <title>Comparative genomic study of the Penicillium genus elucidates a diverse pangenome and 15 lateral gene transfer events.</title>
        <authorList>
            <person name="Petersen C."/>
            <person name="Sorensen T."/>
            <person name="Nielsen M.R."/>
            <person name="Sondergaard T.E."/>
            <person name="Sorensen J.L."/>
            <person name="Fitzpatrick D.A."/>
            <person name="Frisvad J.C."/>
            <person name="Nielsen K.L."/>
        </authorList>
    </citation>
    <scope>NUCLEOTIDE SEQUENCE</scope>
    <source>
        <strain evidence="2">IBT 29677</strain>
    </source>
</reference>
<sequence length="91" mass="9138">MSGLELVCPLIGELAVFDPVESGIVGLELGIPAAGPDGVDPLGISGWELVWPAGDEPGAFGPVNSVSEGVEPEDLTSEDPSVSEAPSVPVD</sequence>
<accession>A0A9W9VH98</accession>
<dbReference type="Proteomes" id="UP001147747">
    <property type="component" value="Unassembled WGS sequence"/>
</dbReference>
<dbReference type="EMBL" id="JAPZBU010000011">
    <property type="protein sequence ID" value="KAJ5379361.1"/>
    <property type="molecule type" value="Genomic_DNA"/>
</dbReference>
<dbReference type="AlphaFoldDB" id="A0A9W9VH98"/>
<evidence type="ECO:0000313" key="3">
    <source>
        <dbReference type="Proteomes" id="UP001147747"/>
    </source>
</evidence>
<comment type="caution">
    <text evidence="2">The sequence shown here is derived from an EMBL/GenBank/DDBJ whole genome shotgun (WGS) entry which is preliminary data.</text>
</comment>
<protein>
    <submittedName>
        <fullName evidence="2">Uncharacterized protein</fullName>
    </submittedName>
</protein>